<comment type="caution">
    <text evidence="1">The sequence shown here is derived from an EMBL/GenBank/DDBJ whole genome shotgun (WGS) entry which is preliminary data.</text>
</comment>
<accession>A0ACB8F1E3</accession>
<gene>
    <name evidence="1" type="ORF">K3G42_002007</name>
</gene>
<organism evidence="1 2">
    <name type="scientific">Sphaerodactylus townsendi</name>
    <dbReference type="NCBI Taxonomy" id="933632"/>
    <lineage>
        <taxon>Eukaryota</taxon>
        <taxon>Metazoa</taxon>
        <taxon>Chordata</taxon>
        <taxon>Craniata</taxon>
        <taxon>Vertebrata</taxon>
        <taxon>Euteleostomi</taxon>
        <taxon>Lepidosauria</taxon>
        <taxon>Squamata</taxon>
        <taxon>Bifurcata</taxon>
        <taxon>Gekkota</taxon>
        <taxon>Sphaerodactylidae</taxon>
        <taxon>Sphaerodactylus</taxon>
    </lineage>
</organism>
<name>A0ACB8F1E3_9SAUR</name>
<dbReference type="EMBL" id="CM037618">
    <property type="protein sequence ID" value="KAH7998862.1"/>
    <property type="molecule type" value="Genomic_DNA"/>
</dbReference>
<proteinExistence type="predicted"/>
<evidence type="ECO:0000313" key="1">
    <source>
        <dbReference type="EMBL" id="KAH7998862.1"/>
    </source>
</evidence>
<dbReference type="Proteomes" id="UP000827872">
    <property type="component" value="Linkage Group LG05"/>
</dbReference>
<protein>
    <submittedName>
        <fullName evidence="1">Uncharacterized protein</fullName>
    </submittedName>
</protein>
<sequence length="169" mass="18284">MKGNVDCLEVMLAHGADTLTTDSSGYTALHLSAKHGHPQCVSKLLQASCPVDVADSNGRTALHHAALSGCISCLEILCDFKASLNTKDQEASRVDRGKERHKLGEAVSSLEPAAGCAEPLHLQDLEKNSLDILIHVTLGRKLGKQVSQRTPEFSFHPVSALFIRDFLSW</sequence>
<evidence type="ECO:0000313" key="2">
    <source>
        <dbReference type="Proteomes" id="UP000827872"/>
    </source>
</evidence>
<reference evidence="1" key="1">
    <citation type="submission" date="2021-08" db="EMBL/GenBank/DDBJ databases">
        <title>The first chromosome-level gecko genome reveals the dynamic sex chromosomes of Neotropical dwarf geckos (Sphaerodactylidae: Sphaerodactylus).</title>
        <authorList>
            <person name="Pinto B.J."/>
            <person name="Keating S.E."/>
            <person name="Gamble T."/>
        </authorList>
    </citation>
    <scope>NUCLEOTIDE SEQUENCE</scope>
    <source>
        <strain evidence="1">TG3544</strain>
    </source>
</reference>
<keyword evidence="2" id="KW-1185">Reference proteome</keyword>